<dbReference type="Proteomes" id="UP000626109">
    <property type="component" value="Unassembled WGS sequence"/>
</dbReference>
<feature type="domain" description="Peptidase S74" evidence="2">
    <location>
        <begin position="119"/>
        <end position="225"/>
    </location>
</feature>
<reference evidence="3" key="1">
    <citation type="submission" date="2021-02" db="EMBL/GenBank/DDBJ databases">
        <authorList>
            <person name="Dougan E. K."/>
            <person name="Rhodes N."/>
            <person name="Thang M."/>
            <person name="Chan C."/>
        </authorList>
    </citation>
    <scope>NUCLEOTIDE SEQUENCE</scope>
</reference>
<keyword evidence="1" id="KW-0175">Coiled coil</keyword>
<evidence type="ECO:0000313" key="4">
    <source>
        <dbReference type="Proteomes" id="UP000626109"/>
    </source>
</evidence>
<proteinExistence type="predicted"/>
<accession>A0A813JBZ1</accession>
<comment type="caution">
    <text evidence="3">The sequence shown here is derived from an EMBL/GenBank/DDBJ whole genome shotgun (WGS) entry which is preliminary data.</text>
</comment>
<dbReference type="PROSITE" id="PS51688">
    <property type="entry name" value="ICA"/>
    <property type="match status" value="1"/>
</dbReference>
<name>A0A813JBZ1_POLGL</name>
<dbReference type="SUPFAM" id="SSF57997">
    <property type="entry name" value="Tropomyosin"/>
    <property type="match status" value="1"/>
</dbReference>
<dbReference type="AlphaFoldDB" id="A0A813JBZ1"/>
<gene>
    <name evidence="3" type="ORF">PGLA2088_LOCUS19217</name>
</gene>
<evidence type="ECO:0000259" key="2">
    <source>
        <dbReference type="PROSITE" id="PS51688"/>
    </source>
</evidence>
<organism evidence="3 4">
    <name type="scientific">Polarella glacialis</name>
    <name type="common">Dinoflagellate</name>
    <dbReference type="NCBI Taxonomy" id="89957"/>
    <lineage>
        <taxon>Eukaryota</taxon>
        <taxon>Sar</taxon>
        <taxon>Alveolata</taxon>
        <taxon>Dinophyceae</taxon>
        <taxon>Suessiales</taxon>
        <taxon>Suessiaceae</taxon>
        <taxon>Polarella</taxon>
    </lineage>
</organism>
<dbReference type="InterPro" id="IPR030392">
    <property type="entry name" value="S74_ICA"/>
</dbReference>
<evidence type="ECO:0000256" key="1">
    <source>
        <dbReference type="SAM" id="Coils"/>
    </source>
</evidence>
<feature type="coiled-coil region" evidence="1">
    <location>
        <begin position="232"/>
        <end position="266"/>
    </location>
</feature>
<dbReference type="Pfam" id="PF13884">
    <property type="entry name" value="Peptidase_S74"/>
    <property type="match status" value="1"/>
</dbReference>
<protein>
    <recommendedName>
        <fullName evidence="2">Peptidase S74 domain-containing protein</fullName>
    </recommendedName>
</protein>
<sequence>MRMGPILFVSDFAHLGSAAPPRSLCRLGLALPVLDFLQLGPSSSLRGFCRPGSSLSVMGKYHYSANGAYSAYDDVNKRVEFYVSNYRAMSMIHKTVGTVDYIGGSLHGNWYADTVIHRSDKRLKKNIQPLVEYFDAQAAQTGNIDGAAWVLRNLRPVTYNFRRGSEVKAQRFGFIAQELEKTLPEVVRTSSEDQMKGVNYQDLIAVLTSSMQSLNARFEKTHEKTESSGDRLAAVELGLKRVQEGLEKLEAKAAEWKTNNKTLEARLATVEAWMRLR</sequence>
<evidence type="ECO:0000313" key="3">
    <source>
        <dbReference type="EMBL" id="CAE8674995.1"/>
    </source>
</evidence>
<dbReference type="EMBL" id="CAJNNW010024965">
    <property type="protein sequence ID" value="CAE8674995.1"/>
    <property type="molecule type" value="Genomic_DNA"/>
</dbReference>